<dbReference type="SMR" id="G5ABW8"/>
<dbReference type="Gene3D" id="1.25.40.20">
    <property type="entry name" value="Ankyrin repeat-containing domain"/>
    <property type="match status" value="2"/>
</dbReference>
<keyword evidence="4 6" id="KW-0732">Signal</keyword>
<dbReference type="InParanoid" id="G5ABW8"/>
<evidence type="ECO:0000313" key="8">
    <source>
        <dbReference type="Proteomes" id="UP000002640"/>
    </source>
</evidence>
<evidence type="ECO:0000256" key="3">
    <source>
        <dbReference type="ARBA" id="ARBA00022525"/>
    </source>
</evidence>
<evidence type="ECO:0000313" key="7">
    <source>
        <dbReference type="EMBL" id="EGZ06843.1"/>
    </source>
</evidence>
<evidence type="ECO:0000256" key="2">
    <source>
        <dbReference type="ARBA" id="ARBA00010400"/>
    </source>
</evidence>
<dbReference type="RefSeq" id="XP_009537607.1">
    <property type="nucleotide sequence ID" value="XM_009539312.1"/>
</dbReference>
<dbReference type="InterPro" id="IPR031825">
    <property type="entry name" value="RXLR"/>
</dbReference>
<dbReference type="InterPro" id="IPR052050">
    <property type="entry name" value="SecEffector_AnkRepeat"/>
</dbReference>
<keyword evidence="3" id="KW-0964">Secreted</keyword>
<dbReference type="KEGG" id="psoj:PHYSODRAFT_258303"/>
<dbReference type="SUPFAM" id="SSF48403">
    <property type="entry name" value="Ankyrin repeat"/>
    <property type="match status" value="1"/>
</dbReference>
<protein>
    <submittedName>
        <fullName evidence="7">Uncharacterized protein</fullName>
    </submittedName>
</protein>
<dbReference type="Pfam" id="PF12796">
    <property type="entry name" value="Ank_2"/>
    <property type="match status" value="1"/>
</dbReference>
<organism evidence="7 8">
    <name type="scientific">Phytophthora sojae (strain P6497)</name>
    <name type="common">Soybean stem and root rot agent</name>
    <name type="synonym">Phytophthora megasperma f. sp. glycines</name>
    <dbReference type="NCBI Taxonomy" id="1094619"/>
    <lineage>
        <taxon>Eukaryota</taxon>
        <taxon>Sar</taxon>
        <taxon>Stramenopiles</taxon>
        <taxon>Oomycota</taxon>
        <taxon>Peronosporomycetes</taxon>
        <taxon>Peronosporales</taxon>
        <taxon>Peronosporaceae</taxon>
        <taxon>Phytophthora</taxon>
    </lineage>
</organism>
<evidence type="ECO:0000256" key="5">
    <source>
        <dbReference type="SAM" id="MobiDB-lite"/>
    </source>
</evidence>
<feature type="signal peptide" evidence="6">
    <location>
        <begin position="1"/>
        <end position="23"/>
    </location>
</feature>
<dbReference type="AlphaFoldDB" id="G5ABW8"/>
<dbReference type="InterPro" id="IPR036770">
    <property type="entry name" value="Ankyrin_rpt-contain_sf"/>
</dbReference>
<gene>
    <name evidence="7" type="ORF">PHYSODRAFT_258303</name>
</gene>
<dbReference type="EMBL" id="JH159163">
    <property type="protein sequence ID" value="EGZ06843.1"/>
    <property type="molecule type" value="Genomic_DNA"/>
</dbReference>
<dbReference type="InterPro" id="IPR002110">
    <property type="entry name" value="Ankyrin_rpt"/>
</dbReference>
<dbReference type="Pfam" id="PF16810">
    <property type="entry name" value="RXLR"/>
    <property type="match status" value="1"/>
</dbReference>
<feature type="region of interest" description="Disordered" evidence="5">
    <location>
        <begin position="44"/>
        <end position="64"/>
    </location>
</feature>
<keyword evidence="8" id="KW-1185">Reference proteome</keyword>
<reference evidence="7 8" key="1">
    <citation type="journal article" date="2006" name="Science">
        <title>Phytophthora genome sequences uncover evolutionary origins and mechanisms of pathogenesis.</title>
        <authorList>
            <person name="Tyler B.M."/>
            <person name="Tripathy S."/>
            <person name="Zhang X."/>
            <person name="Dehal P."/>
            <person name="Jiang R.H."/>
            <person name="Aerts A."/>
            <person name="Arredondo F.D."/>
            <person name="Baxter L."/>
            <person name="Bensasson D."/>
            <person name="Beynon J.L."/>
            <person name="Chapman J."/>
            <person name="Damasceno C.M."/>
            <person name="Dorrance A.E."/>
            <person name="Dou D."/>
            <person name="Dickerman A.W."/>
            <person name="Dubchak I.L."/>
            <person name="Garbelotto M."/>
            <person name="Gijzen M."/>
            <person name="Gordon S.G."/>
            <person name="Govers F."/>
            <person name="Grunwald N.J."/>
            <person name="Huang W."/>
            <person name="Ivors K.L."/>
            <person name="Jones R.W."/>
            <person name="Kamoun S."/>
            <person name="Krampis K."/>
            <person name="Lamour K.H."/>
            <person name="Lee M.K."/>
            <person name="McDonald W.H."/>
            <person name="Medina M."/>
            <person name="Meijer H.J."/>
            <person name="Nordberg E.K."/>
            <person name="Maclean D.J."/>
            <person name="Ospina-Giraldo M.D."/>
            <person name="Morris P.F."/>
            <person name="Phuntumart V."/>
            <person name="Putnam N.H."/>
            <person name="Rash S."/>
            <person name="Rose J.K."/>
            <person name="Sakihama Y."/>
            <person name="Salamov A.A."/>
            <person name="Savidor A."/>
            <person name="Scheuring C.F."/>
            <person name="Smith B.M."/>
            <person name="Sobral B.W."/>
            <person name="Terry A."/>
            <person name="Torto-Alalibo T.A."/>
            <person name="Win J."/>
            <person name="Xu Z."/>
            <person name="Zhang H."/>
            <person name="Grigoriev I.V."/>
            <person name="Rokhsar D.S."/>
            <person name="Boore J.L."/>
        </authorList>
    </citation>
    <scope>NUCLEOTIDE SEQUENCE [LARGE SCALE GENOMIC DNA]</scope>
    <source>
        <strain evidence="7 8">P6497</strain>
    </source>
</reference>
<evidence type="ECO:0000256" key="4">
    <source>
        <dbReference type="ARBA" id="ARBA00022729"/>
    </source>
</evidence>
<evidence type="ECO:0000256" key="6">
    <source>
        <dbReference type="SAM" id="SignalP"/>
    </source>
</evidence>
<feature type="chain" id="PRO_5003473257" evidence="6">
    <location>
        <begin position="24"/>
        <end position="690"/>
    </location>
</feature>
<dbReference type="PANTHER" id="PTHR46586">
    <property type="entry name" value="ANKYRIN REPEAT-CONTAINING PROTEIN"/>
    <property type="match status" value="1"/>
</dbReference>
<comment type="similarity">
    <text evidence="2">Belongs to the RxLR effector family.</text>
</comment>
<name>G5ABW8_PHYSP</name>
<dbReference type="GeneID" id="20638961"/>
<sequence length="690" mass="78058">MRVLNRLLLGATILASIASVSAAADTKQTQLLAAAHSTEATLSGNTRFLRSHKTQKMEAAEDEERSVNELAAKLDDVLNHVKSVKDLSLNKAMHHLQMARVPFEKHEAIQRFVTLDAAEPTMSIVDFTSPLFSTKPSFLCVDVVLREFPRVEALDHVVQQLKALLDVSKVLSVAVAAQHQHLGSQSLTLLEHAALREKKKLSSWSSELKRGYKQFQFETALNNAAARGFFAGVRWLRSKYYPKGKFRGAERAAMYSGDLQMLRYLHDEFSNKMVEDAAVDSQDAVAHAAANGRLDLVQWYCEMKGPYAFGWSVMDAAVAHDHMDVVQYLDSVVGNRCTRRGLELAARNGHLRVVQWLNDTRYYEIRTFRSLENAIAGGHLHLVKYVMENIVVAYTSWTQAALTAAVSFGQCHILQWLHDRASADAAAYNRHFRFEIHTNELYAVARNGHLDVLKWLDAHNYPVHCRRAHAVRGAAAGGHKEIIEWMEETFERLRRQLHRIRVDGAAGYGDLQFVQWLHHQGYRFTAHAVDDAAAGGYMSIVRWLHENVENASCTTAAMDRAAANGHLDIVIFLHHNRKEGCTTAAMDDAARNGHFEVVKFLYKNRSEYCTAMAGESRSVAVLEFLKTKNRLRSRLPKTTEAATRGDLELLQWLYAHDRRHFGYEAVVDEARERNHFLLLRWLEVLPEAGR</sequence>
<dbReference type="OMA" id="CEMKGPY"/>
<dbReference type="PANTHER" id="PTHR46586:SF3">
    <property type="entry name" value="ANKYRIN REPEAT-CONTAINING PROTEIN"/>
    <property type="match status" value="1"/>
</dbReference>
<dbReference type="Proteomes" id="UP000002640">
    <property type="component" value="Unassembled WGS sequence"/>
</dbReference>
<proteinExistence type="inferred from homology"/>
<evidence type="ECO:0000256" key="1">
    <source>
        <dbReference type="ARBA" id="ARBA00004613"/>
    </source>
</evidence>
<comment type="subcellular location">
    <subcellularLocation>
        <location evidence="1">Secreted</location>
    </subcellularLocation>
</comment>
<accession>G5ABW8</accession>